<keyword evidence="2" id="KW-0472">Membrane</keyword>
<feature type="non-terminal residue" evidence="3">
    <location>
        <position position="1"/>
    </location>
</feature>
<accession>A0AAE0LJG5</accession>
<sequence>VTNKAEKVFGPGPTAIMQSMFVTLYAIFFNFQKFNKAVAVTIVAMIGFLLKPHHIKRGIAFVLVVCQGIHFYVAAALSCVWHFIRGTKKRTRLTEEEILVNQVHLVSPLEQYLQKLAYFLILIAWIWCAASLLTYSMLIREMMGEEAEAELISTWATVLAVEMFGKEALKLIALRLFVDSFMQKLELLFTGQEHPAFRWFENYVMKVIMANSKETDDTGDQDMGDDADADGGGDDEVGGDDGGAEIDM</sequence>
<dbReference type="AlphaFoldDB" id="A0AAE0LJG5"/>
<comment type="caution">
    <text evidence="3">The sequence shown here is derived from an EMBL/GenBank/DDBJ whole genome shotgun (WGS) entry which is preliminary data.</text>
</comment>
<keyword evidence="4" id="KW-1185">Reference proteome</keyword>
<evidence type="ECO:0000313" key="3">
    <source>
        <dbReference type="EMBL" id="KAK3287611.1"/>
    </source>
</evidence>
<dbReference type="Proteomes" id="UP001190700">
    <property type="component" value="Unassembled WGS sequence"/>
</dbReference>
<dbReference type="EMBL" id="LGRX02000785">
    <property type="protein sequence ID" value="KAK3287611.1"/>
    <property type="molecule type" value="Genomic_DNA"/>
</dbReference>
<reference evidence="3 4" key="1">
    <citation type="journal article" date="2015" name="Genome Biol. Evol.">
        <title>Comparative Genomics of a Bacterivorous Green Alga Reveals Evolutionary Causalities and Consequences of Phago-Mixotrophic Mode of Nutrition.</title>
        <authorList>
            <person name="Burns J.A."/>
            <person name="Paasch A."/>
            <person name="Narechania A."/>
            <person name="Kim E."/>
        </authorList>
    </citation>
    <scope>NUCLEOTIDE SEQUENCE [LARGE SCALE GENOMIC DNA]</scope>
    <source>
        <strain evidence="3 4">PLY_AMNH</strain>
    </source>
</reference>
<keyword evidence="2" id="KW-0812">Transmembrane</keyword>
<keyword evidence="2" id="KW-1133">Transmembrane helix</keyword>
<gene>
    <name evidence="3" type="ORF">CYMTET_4887</name>
</gene>
<feature type="transmembrane region" description="Helical" evidence="2">
    <location>
        <begin position="59"/>
        <end position="84"/>
    </location>
</feature>
<evidence type="ECO:0000256" key="1">
    <source>
        <dbReference type="SAM" id="MobiDB-lite"/>
    </source>
</evidence>
<feature type="transmembrane region" description="Helical" evidence="2">
    <location>
        <begin position="34"/>
        <end position="50"/>
    </location>
</feature>
<evidence type="ECO:0000256" key="2">
    <source>
        <dbReference type="SAM" id="Phobius"/>
    </source>
</evidence>
<feature type="compositionally biased region" description="Acidic residues" evidence="1">
    <location>
        <begin position="217"/>
        <end position="248"/>
    </location>
</feature>
<name>A0AAE0LJG5_9CHLO</name>
<organism evidence="3 4">
    <name type="scientific">Cymbomonas tetramitiformis</name>
    <dbReference type="NCBI Taxonomy" id="36881"/>
    <lineage>
        <taxon>Eukaryota</taxon>
        <taxon>Viridiplantae</taxon>
        <taxon>Chlorophyta</taxon>
        <taxon>Pyramimonadophyceae</taxon>
        <taxon>Pyramimonadales</taxon>
        <taxon>Pyramimonadaceae</taxon>
        <taxon>Cymbomonas</taxon>
    </lineage>
</organism>
<feature type="region of interest" description="Disordered" evidence="1">
    <location>
        <begin position="214"/>
        <end position="248"/>
    </location>
</feature>
<protein>
    <submittedName>
        <fullName evidence="3">Uncharacterized protein</fullName>
    </submittedName>
</protein>
<proteinExistence type="predicted"/>
<feature type="transmembrane region" description="Helical" evidence="2">
    <location>
        <begin position="116"/>
        <end position="135"/>
    </location>
</feature>
<evidence type="ECO:0000313" key="4">
    <source>
        <dbReference type="Proteomes" id="UP001190700"/>
    </source>
</evidence>